<gene>
    <name evidence="3" type="ORF">TVY486_1102660</name>
</gene>
<organism evidence="3">
    <name type="scientific">Trypanosoma vivax (strain Y486)</name>
    <dbReference type="NCBI Taxonomy" id="1055687"/>
    <lineage>
        <taxon>Eukaryota</taxon>
        <taxon>Discoba</taxon>
        <taxon>Euglenozoa</taxon>
        <taxon>Kinetoplastea</taxon>
        <taxon>Metakinetoplastina</taxon>
        <taxon>Trypanosomatida</taxon>
        <taxon>Trypanosomatidae</taxon>
        <taxon>Trypanosoma</taxon>
        <taxon>Duttonella</taxon>
    </lineage>
</organism>
<dbReference type="OMA" id="KMEERMC"/>
<feature type="region of interest" description="Disordered" evidence="2">
    <location>
        <begin position="316"/>
        <end position="433"/>
    </location>
</feature>
<feature type="compositionally biased region" description="Low complexity" evidence="2">
    <location>
        <begin position="391"/>
        <end position="422"/>
    </location>
</feature>
<dbReference type="AlphaFoldDB" id="G0UAE8"/>
<evidence type="ECO:0000256" key="2">
    <source>
        <dbReference type="SAM" id="MobiDB-lite"/>
    </source>
</evidence>
<name>G0UAE8_TRYVY</name>
<protein>
    <submittedName>
        <fullName evidence="3">Uncharacterized protein</fullName>
    </submittedName>
</protein>
<feature type="coiled-coil region" evidence="1">
    <location>
        <begin position="42"/>
        <end position="76"/>
    </location>
</feature>
<keyword evidence="1" id="KW-0175">Coiled coil</keyword>
<feature type="compositionally biased region" description="Polar residues" evidence="2">
    <location>
        <begin position="320"/>
        <end position="330"/>
    </location>
</feature>
<dbReference type="VEuPathDB" id="TriTrypDB:TvY486_1102660"/>
<sequence length="433" mass="47095">MLTGHLATVEVLKKKIAERRDAIRSRIESGCINHGIDSLPELSALKKERDRLSEEVSKQENTCNELRDELDAQEGGSIVYPLAARIQRLEAFANHAEDYVANELAAEVERVVDADTLLSQQEIAGYAAQLDQDMAAEQRRIDALRQRTAKCARDIRNGPRVLRGEFTPNIRRERAKPQPIPEETQKVIKSTAEVKVANLELQNRVRKLRQERTRLQAAINDEKRTTQRAENDLNARIRHAELANQRNARICQQLNDGNAALTTNSQTLLSQLNVEHCRIETDEVDAMFIKLGSGQVSGMIEKIRSASASIRATLSDAGKDNNNASVTSSRRAPPSVRAAGENGSLKEGSQAPAQEVIEESAAAVTEEGGNAQEAAGDNGETVENGDEVTNGAPEEVAPAAVEGEAEAAQEAQPAAPSQQASATNQEAEAPKPE</sequence>
<feature type="coiled-coil region" evidence="1">
    <location>
        <begin position="191"/>
        <end position="232"/>
    </location>
</feature>
<dbReference type="EMBL" id="HE573027">
    <property type="protein sequence ID" value="CCC52781.1"/>
    <property type="molecule type" value="Genomic_DNA"/>
</dbReference>
<evidence type="ECO:0000256" key="1">
    <source>
        <dbReference type="SAM" id="Coils"/>
    </source>
</evidence>
<evidence type="ECO:0000313" key="3">
    <source>
        <dbReference type="EMBL" id="CCC52781.1"/>
    </source>
</evidence>
<reference evidence="3" key="1">
    <citation type="journal article" date="2012" name="Proc. Natl. Acad. Sci. U.S.A.">
        <title>Antigenic diversity is generated by distinct evolutionary mechanisms in African trypanosome species.</title>
        <authorList>
            <person name="Jackson A.P."/>
            <person name="Berry A."/>
            <person name="Aslett M."/>
            <person name="Allison H.C."/>
            <person name="Burton P."/>
            <person name="Vavrova-Anderson J."/>
            <person name="Brown R."/>
            <person name="Browne H."/>
            <person name="Corton N."/>
            <person name="Hauser H."/>
            <person name="Gamble J."/>
            <person name="Gilderthorp R."/>
            <person name="Marcello L."/>
            <person name="McQuillan J."/>
            <person name="Otto T.D."/>
            <person name="Quail M.A."/>
            <person name="Sanders M.J."/>
            <person name="van Tonder A."/>
            <person name="Ginger M.L."/>
            <person name="Field M.C."/>
            <person name="Barry J.D."/>
            <person name="Hertz-Fowler C."/>
            <person name="Berriman M."/>
        </authorList>
    </citation>
    <scope>NUCLEOTIDE SEQUENCE</scope>
    <source>
        <strain evidence="3">Y486</strain>
    </source>
</reference>
<accession>G0UAE8</accession>
<proteinExistence type="predicted"/>